<name>A0A3B0RHE0_9ZZZZ</name>
<keyword evidence="2" id="KW-1003">Cell membrane</keyword>
<dbReference type="Pfam" id="PF00535">
    <property type="entry name" value="Glycos_transf_2"/>
    <property type="match status" value="1"/>
</dbReference>
<evidence type="ECO:0000256" key="4">
    <source>
        <dbReference type="ARBA" id="ARBA00022679"/>
    </source>
</evidence>
<sequence>MRVTVIIPTLDEDKNLANTIDSVLSSGEGHGDKIEVIVVDGCSTDNTTRVAREMGVKVLTTLRGRGLQMDEAAALADGEVLLFLHADTSLPEGWYEAVRSAMDDREVVVGAFTLSIDSQKKWFRVLERGVNLRSTRFGLIYGDQAIFVRRLAFIDAGGFRHLPLMEDVDCVSRMKAVGKLRVLDEAVVTSRRRWEAKGIIGNSIRNVAFLMLFYVGVSPEKLCSWYYSQ</sequence>
<evidence type="ECO:0000259" key="6">
    <source>
        <dbReference type="Pfam" id="PF00535"/>
    </source>
</evidence>
<dbReference type="Gene3D" id="3.90.550.10">
    <property type="entry name" value="Spore Coat Polysaccharide Biosynthesis Protein SpsA, Chain A"/>
    <property type="match status" value="1"/>
</dbReference>
<keyword evidence="4" id="KW-0808">Transferase</keyword>
<dbReference type="EMBL" id="UOEA01000060">
    <property type="protein sequence ID" value="VAV84083.1"/>
    <property type="molecule type" value="Genomic_DNA"/>
</dbReference>
<evidence type="ECO:0000313" key="7">
    <source>
        <dbReference type="EMBL" id="VAV84083.1"/>
    </source>
</evidence>
<evidence type="ECO:0000256" key="5">
    <source>
        <dbReference type="ARBA" id="ARBA00023136"/>
    </source>
</evidence>
<proteinExistence type="predicted"/>
<dbReference type="SUPFAM" id="SSF53448">
    <property type="entry name" value="Nucleotide-diphospho-sugar transferases"/>
    <property type="match status" value="1"/>
</dbReference>
<dbReference type="CDD" id="cd02522">
    <property type="entry name" value="GT_2_like_a"/>
    <property type="match status" value="1"/>
</dbReference>
<feature type="domain" description="Glycosyltransferase 2-like" evidence="6">
    <location>
        <begin position="4"/>
        <end position="133"/>
    </location>
</feature>
<dbReference type="GO" id="GO:0016757">
    <property type="term" value="F:glycosyltransferase activity"/>
    <property type="evidence" value="ECO:0007669"/>
    <property type="project" value="UniProtKB-KW"/>
</dbReference>
<dbReference type="InterPro" id="IPR029044">
    <property type="entry name" value="Nucleotide-diphossugar_trans"/>
</dbReference>
<dbReference type="PANTHER" id="PTHR43646">
    <property type="entry name" value="GLYCOSYLTRANSFERASE"/>
    <property type="match status" value="1"/>
</dbReference>
<accession>A0A3B0RHE0</accession>
<keyword evidence="3" id="KW-0328">Glycosyltransferase</keyword>
<organism evidence="7">
    <name type="scientific">hydrothermal vent metagenome</name>
    <dbReference type="NCBI Taxonomy" id="652676"/>
    <lineage>
        <taxon>unclassified sequences</taxon>
        <taxon>metagenomes</taxon>
        <taxon>ecological metagenomes</taxon>
    </lineage>
</organism>
<comment type="subcellular location">
    <subcellularLocation>
        <location evidence="1">Cell membrane</location>
    </subcellularLocation>
</comment>
<keyword evidence="5" id="KW-0472">Membrane</keyword>
<dbReference type="PANTHER" id="PTHR43646:SF2">
    <property type="entry name" value="GLYCOSYLTRANSFERASE 2-LIKE DOMAIN-CONTAINING PROTEIN"/>
    <property type="match status" value="1"/>
</dbReference>
<dbReference type="InterPro" id="IPR001173">
    <property type="entry name" value="Glyco_trans_2-like"/>
</dbReference>
<evidence type="ECO:0000256" key="3">
    <source>
        <dbReference type="ARBA" id="ARBA00022676"/>
    </source>
</evidence>
<reference evidence="7" key="1">
    <citation type="submission" date="2018-06" db="EMBL/GenBank/DDBJ databases">
        <authorList>
            <person name="Zhirakovskaya E."/>
        </authorList>
    </citation>
    <scope>NUCLEOTIDE SEQUENCE</scope>
</reference>
<protein>
    <recommendedName>
        <fullName evidence="6">Glycosyltransferase 2-like domain-containing protein</fullName>
    </recommendedName>
</protein>
<dbReference type="NCBIfam" id="TIGR04283">
    <property type="entry name" value="glyco_like_mftF"/>
    <property type="match status" value="1"/>
</dbReference>
<dbReference type="GO" id="GO:0005886">
    <property type="term" value="C:plasma membrane"/>
    <property type="evidence" value="ECO:0007669"/>
    <property type="project" value="UniProtKB-SubCell"/>
</dbReference>
<evidence type="ECO:0000256" key="1">
    <source>
        <dbReference type="ARBA" id="ARBA00004236"/>
    </source>
</evidence>
<gene>
    <name evidence="7" type="ORF">MNBD_DELTA01-723</name>
</gene>
<dbReference type="InterPro" id="IPR026461">
    <property type="entry name" value="Trfase_2_rSAM/seldom_assoc"/>
</dbReference>
<evidence type="ECO:0000256" key="2">
    <source>
        <dbReference type="ARBA" id="ARBA00022475"/>
    </source>
</evidence>
<dbReference type="AlphaFoldDB" id="A0A3B0RHE0"/>